<feature type="domain" description="SnoaL-like" evidence="2">
    <location>
        <begin position="3"/>
        <end position="120"/>
    </location>
</feature>
<reference evidence="3 4" key="1">
    <citation type="submission" date="2018-04" db="EMBL/GenBank/DDBJ databases">
        <title>Genomic Encyclopedia of Type Strains, Phase IV (KMG-IV): sequencing the most valuable type-strain genomes for metagenomic binning, comparative biology and taxonomic classification.</title>
        <authorList>
            <person name="Goeker M."/>
        </authorList>
    </citation>
    <scope>NUCLEOTIDE SEQUENCE [LARGE SCALE GENOMIC DNA]</scope>
    <source>
        <strain evidence="3 4">DSM 104150</strain>
    </source>
</reference>
<keyword evidence="1" id="KW-0812">Transmembrane</keyword>
<comment type="caution">
    <text evidence="3">The sequence shown here is derived from an EMBL/GenBank/DDBJ whole genome shotgun (WGS) entry which is preliminary data.</text>
</comment>
<dbReference type="CDD" id="cd00531">
    <property type="entry name" value="NTF2_like"/>
    <property type="match status" value="1"/>
</dbReference>
<name>A0A318EA70_9GAMM</name>
<dbReference type="InterPro" id="IPR032710">
    <property type="entry name" value="NTF2-like_dom_sf"/>
</dbReference>
<evidence type="ECO:0000313" key="3">
    <source>
        <dbReference type="EMBL" id="PXV66438.1"/>
    </source>
</evidence>
<dbReference type="Gene3D" id="3.10.450.50">
    <property type="match status" value="1"/>
</dbReference>
<protein>
    <submittedName>
        <fullName evidence="3">SnoaL-like protein</fullName>
    </submittedName>
</protein>
<dbReference type="Pfam" id="PF13577">
    <property type="entry name" value="SnoaL_4"/>
    <property type="match status" value="1"/>
</dbReference>
<proteinExistence type="predicted"/>
<evidence type="ECO:0000313" key="4">
    <source>
        <dbReference type="Proteomes" id="UP000248330"/>
    </source>
</evidence>
<evidence type="ECO:0000259" key="2">
    <source>
        <dbReference type="Pfam" id="PF13577"/>
    </source>
</evidence>
<gene>
    <name evidence="3" type="ORF">C8D93_1072</name>
</gene>
<dbReference type="RefSeq" id="WP_110265581.1">
    <property type="nucleotide sequence ID" value="NZ_CAWNXA010000007.1"/>
</dbReference>
<dbReference type="OrthoDB" id="2860904at2"/>
<feature type="transmembrane region" description="Helical" evidence="1">
    <location>
        <begin position="128"/>
        <end position="148"/>
    </location>
</feature>
<organism evidence="3 4">
    <name type="scientific">Sinimarinibacterium flocculans</name>
    <dbReference type="NCBI Taxonomy" id="985250"/>
    <lineage>
        <taxon>Bacteria</taxon>
        <taxon>Pseudomonadati</taxon>
        <taxon>Pseudomonadota</taxon>
        <taxon>Gammaproteobacteria</taxon>
        <taxon>Nevskiales</taxon>
        <taxon>Nevskiaceae</taxon>
        <taxon>Sinimarinibacterium</taxon>
    </lineage>
</organism>
<dbReference type="AlphaFoldDB" id="A0A318EA70"/>
<keyword evidence="4" id="KW-1185">Reference proteome</keyword>
<evidence type="ECO:0000256" key="1">
    <source>
        <dbReference type="SAM" id="Phobius"/>
    </source>
</evidence>
<dbReference type="EMBL" id="QICN01000007">
    <property type="protein sequence ID" value="PXV66438.1"/>
    <property type="molecule type" value="Genomic_DNA"/>
</dbReference>
<dbReference type="InterPro" id="IPR037401">
    <property type="entry name" value="SnoaL-like"/>
</dbReference>
<keyword evidence="1" id="KW-0472">Membrane</keyword>
<keyword evidence="1" id="KW-1133">Transmembrane helix</keyword>
<dbReference type="Proteomes" id="UP000248330">
    <property type="component" value="Unassembled WGS sequence"/>
</dbReference>
<dbReference type="SUPFAM" id="SSF54427">
    <property type="entry name" value="NTF2-like"/>
    <property type="match status" value="1"/>
</dbReference>
<sequence length="158" mass="17364">MSQVEDITNVLVRYATGIDSRDWNLFRTCFTDDCQLDYGALGQWSSRDAVTRFMQMSHSGPSQHRLTNFAITVEGDQARSRTYVDAVVLGPGGWGGVNTIGYYDDELVHTAEGWQIARRRHTGVRMKFLGLLGLVPAGLAMRLAVVGARRLNAAATAA</sequence>
<accession>A0A318EA70</accession>